<comment type="caution">
    <text evidence="1">The sequence shown here is derived from an EMBL/GenBank/DDBJ whole genome shotgun (WGS) entry which is preliminary data.</text>
</comment>
<dbReference type="Proteomes" id="UP000256763">
    <property type="component" value="Unassembled WGS sequence"/>
</dbReference>
<evidence type="ECO:0000313" key="1">
    <source>
        <dbReference type="EMBL" id="RFA36142.1"/>
    </source>
</evidence>
<dbReference type="Gene3D" id="3.10.129.10">
    <property type="entry name" value="Hotdog Thioesterase"/>
    <property type="match status" value="1"/>
</dbReference>
<protein>
    <recommendedName>
        <fullName evidence="3">Thioesterase domain-containing protein</fullName>
    </recommendedName>
</protein>
<name>A0A3E0WT31_9GAMM</name>
<dbReference type="AlphaFoldDB" id="A0A3E0WT31"/>
<dbReference type="InterPro" id="IPR029069">
    <property type="entry name" value="HotDog_dom_sf"/>
</dbReference>
<proteinExistence type="predicted"/>
<organism evidence="1 2">
    <name type="scientific">Alkalilimnicola ehrlichii</name>
    <dbReference type="NCBI Taxonomy" id="351052"/>
    <lineage>
        <taxon>Bacteria</taxon>
        <taxon>Pseudomonadati</taxon>
        <taxon>Pseudomonadota</taxon>
        <taxon>Gammaproteobacteria</taxon>
        <taxon>Chromatiales</taxon>
        <taxon>Ectothiorhodospiraceae</taxon>
        <taxon>Alkalilimnicola</taxon>
    </lineage>
</organism>
<gene>
    <name evidence="1" type="ORF">CAL65_11870</name>
</gene>
<dbReference type="Pfam" id="PF13279">
    <property type="entry name" value="4HBT_2"/>
    <property type="match status" value="1"/>
</dbReference>
<sequence>MLSEAEQLGMVRTYTGAVLPSLCNADGHLSARACMGVISDAVPNLLHHLRSDRTEVKRRIGGAALEYRFCYRRAPQAGDLLALHSGVREVGSKAYQLCHWMFDLSTGEAVVTAEAVAVMFDLDERRAITIPDSARQKLEHFLVPELTL</sequence>
<accession>A0A3E0WT31</accession>
<dbReference type="SUPFAM" id="SSF54637">
    <property type="entry name" value="Thioesterase/thiol ester dehydrase-isomerase"/>
    <property type="match status" value="1"/>
</dbReference>
<reference evidence="2" key="1">
    <citation type="submission" date="2017-05" db="EMBL/GenBank/DDBJ databases">
        <authorList>
            <person name="Sharma S."/>
            <person name="Sidhu C."/>
            <person name="Pinnaka A.K."/>
        </authorList>
    </citation>
    <scope>NUCLEOTIDE SEQUENCE [LARGE SCALE GENOMIC DNA]</scope>
    <source>
        <strain evidence="2">AK93</strain>
    </source>
</reference>
<dbReference type="EMBL" id="NFZW01000010">
    <property type="protein sequence ID" value="RFA36142.1"/>
    <property type="molecule type" value="Genomic_DNA"/>
</dbReference>
<evidence type="ECO:0000313" key="2">
    <source>
        <dbReference type="Proteomes" id="UP000256763"/>
    </source>
</evidence>
<dbReference type="RefSeq" id="WP_116347906.1">
    <property type="nucleotide sequence ID" value="NZ_NFZW01000010.1"/>
</dbReference>
<keyword evidence="2" id="KW-1185">Reference proteome</keyword>
<evidence type="ECO:0008006" key="3">
    <source>
        <dbReference type="Google" id="ProtNLM"/>
    </source>
</evidence>